<evidence type="ECO:0000256" key="1">
    <source>
        <dbReference type="SAM" id="Phobius"/>
    </source>
</evidence>
<sequence length="183" mass="20430">MEVRVNNKKEILKSFIGWLPLALGATVFYGMLFIFIIKRLLTEFIDIDQELAGEVGLLFGVVVLVTCLYLYLNWITKSLSSYRLAIRGEILLVKGISGWKTLDKEVPINSIQKIYIGANASAVEKLSSGHNAVSEQVASRLVFFTREGKSFKLDFAAKAFDNKSLFDFLVTIKRNGVDTNVGV</sequence>
<evidence type="ECO:0000313" key="3">
    <source>
        <dbReference type="Proteomes" id="UP000061457"/>
    </source>
</evidence>
<dbReference type="PATRIC" id="fig|161398.10.peg.2337"/>
<dbReference type="RefSeq" id="WP_058030494.1">
    <property type="nucleotide sequence ID" value="NZ_CP013187.1"/>
</dbReference>
<keyword evidence="3" id="KW-1185">Reference proteome</keyword>
<feature type="transmembrane region" description="Helical" evidence="1">
    <location>
        <begin position="12"/>
        <end position="37"/>
    </location>
</feature>
<feature type="transmembrane region" description="Helical" evidence="1">
    <location>
        <begin position="57"/>
        <end position="75"/>
    </location>
</feature>
<gene>
    <name evidence="2" type="ORF">PP2015_2289</name>
</gene>
<reference evidence="2 3" key="1">
    <citation type="submission" date="2015-11" db="EMBL/GenBank/DDBJ databases">
        <authorList>
            <person name="Zhang Y."/>
            <person name="Guo Z."/>
        </authorList>
    </citation>
    <scope>NUCLEOTIDE SEQUENCE [LARGE SCALE GENOMIC DNA]</scope>
    <source>
        <strain evidence="2 3">KCTC 12086</strain>
    </source>
</reference>
<dbReference type="EMBL" id="CP013187">
    <property type="protein sequence ID" value="ALO42786.1"/>
    <property type="molecule type" value="Genomic_DNA"/>
</dbReference>
<dbReference type="AlphaFoldDB" id="A0A0S2K4A9"/>
<dbReference type="Proteomes" id="UP000061457">
    <property type="component" value="Chromosome I"/>
</dbReference>
<name>A0A0S2K4A9_9GAMM</name>
<keyword evidence="1" id="KW-0472">Membrane</keyword>
<keyword evidence="1" id="KW-1133">Transmembrane helix</keyword>
<keyword evidence="1" id="KW-0812">Transmembrane</keyword>
<accession>A0A0S2K4A9</accession>
<evidence type="ECO:0000313" key="2">
    <source>
        <dbReference type="EMBL" id="ALO42786.1"/>
    </source>
</evidence>
<proteinExistence type="predicted"/>
<organism evidence="2 3">
    <name type="scientific">Pseudoalteromonas phenolica</name>
    <dbReference type="NCBI Taxonomy" id="161398"/>
    <lineage>
        <taxon>Bacteria</taxon>
        <taxon>Pseudomonadati</taxon>
        <taxon>Pseudomonadota</taxon>
        <taxon>Gammaproteobacteria</taxon>
        <taxon>Alteromonadales</taxon>
        <taxon>Pseudoalteromonadaceae</taxon>
        <taxon>Pseudoalteromonas</taxon>
    </lineage>
</organism>
<protein>
    <submittedName>
        <fullName evidence="2">Uncharacterized protein</fullName>
    </submittedName>
</protein>
<dbReference type="OrthoDB" id="9778516at2"/>
<dbReference type="KEGG" id="pphe:PP2015_2289"/>